<evidence type="ECO:0000313" key="2">
    <source>
        <dbReference type="EMBL" id="GLI69249.1"/>
    </source>
</evidence>
<accession>A0ABQ5SHV9</accession>
<comment type="caution">
    <text evidence="2">The sequence shown here is derived from an EMBL/GenBank/DDBJ whole genome shotgun (WGS) entry which is preliminary data.</text>
</comment>
<feature type="transmembrane region" description="Helical" evidence="1">
    <location>
        <begin position="64"/>
        <end position="81"/>
    </location>
</feature>
<evidence type="ECO:0000256" key="1">
    <source>
        <dbReference type="SAM" id="Phobius"/>
    </source>
</evidence>
<keyword evidence="1" id="KW-0812">Transmembrane</keyword>
<sequence length="153" mass="16905">MAAISNTFPLVLARFMLACPFLIASVTTFALLRDKATTGYVIEENKALIRALGDFGKQVPQDKLAIFLAVLQGMGGFLMVFNHKFGGLLLTLYLLPMTLLTQQFWKEEHISLGLQQEALVSFLKNFGLLGGILMFMATTDGVPLKVKRKAHLD</sequence>
<reference evidence="2 3" key="1">
    <citation type="journal article" date="2023" name="IScience">
        <title>Expanded male sex-determining region conserved during the evolution of homothallism in the green alga Volvox.</title>
        <authorList>
            <person name="Yamamoto K."/>
            <person name="Matsuzaki R."/>
            <person name="Mahakham W."/>
            <person name="Heman W."/>
            <person name="Sekimoto H."/>
            <person name="Kawachi M."/>
            <person name="Minakuchi Y."/>
            <person name="Toyoda A."/>
            <person name="Nozaki H."/>
        </authorList>
    </citation>
    <scope>NUCLEOTIDE SEQUENCE [LARGE SCALE GENOMIC DNA]</scope>
    <source>
        <strain evidence="2 3">NIES-4468</strain>
    </source>
</reference>
<dbReference type="Pfam" id="PF05514">
    <property type="entry name" value="HR_lesion"/>
    <property type="match status" value="1"/>
</dbReference>
<dbReference type="InterPro" id="IPR008637">
    <property type="entry name" value="HR_lesion"/>
</dbReference>
<feature type="transmembrane region" description="Helical" evidence="1">
    <location>
        <begin position="88"/>
        <end position="105"/>
    </location>
</feature>
<evidence type="ECO:0000313" key="3">
    <source>
        <dbReference type="Proteomes" id="UP001165090"/>
    </source>
</evidence>
<keyword evidence="3" id="KW-1185">Reference proteome</keyword>
<proteinExistence type="predicted"/>
<name>A0ABQ5SHV9_9CHLO</name>
<protein>
    <submittedName>
        <fullName evidence="2">Uncharacterized protein</fullName>
    </submittedName>
</protein>
<keyword evidence="1" id="KW-1133">Transmembrane helix</keyword>
<dbReference type="Proteomes" id="UP001165090">
    <property type="component" value="Unassembled WGS sequence"/>
</dbReference>
<keyword evidence="1" id="KW-0472">Membrane</keyword>
<gene>
    <name evidence="2" type="ORF">VaNZ11_013826</name>
</gene>
<feature type="transmembrane region" description="Helical" evidence="1">
    <location>
        <begin position="12"/>
        <end position="32"/>
    </location>
</feature>
<organism evidence="2 3">
    <name type="scientific">Volvox africanus</name>
    <dbReference type="NCBI Taxonomy" id="51714"/>
    <lineage>
        <taxon>Eukaryota</taxon>
        <taxon>Viridiplantae</taxon>
        <taxon>Chlorophyta</taxon>
        <taxon>core chlorophytes</taxon>
        <taxon>Chlorophyceae</taxon>
        <taxon>CS clade</taxon>
        <taxon>Chlamydomonadales</taxon>
        <taxon>Volvocaceae</taxon>
        <taxon>Volvox</taxon>
    </lineage>
</organism>
<feature type="transmembrane region" description="Helical" evidence="1">
    <location>
        <begin position="125"/>
        <end position="144"/>
    </location>
</feature>
<dbReference type="EMBL" id="BSDZ01000080">
    <property type="protein sequence ID" value="GLI69249.1"/>
    <property type="molecule type" value="Genomic_DNA"/>
</dbReference>